<comment type="caution">
    <text evidence="2">The sequence shown here is derived from an EMBL/GenBank/DDBJ whole genome shotgun (WGS) entry which is preliminary data.</text>
</comment>
<dbReference type="InterPro" id="IPR013813">
    <property type="entry name" value="Endoribo_LPSP/chorism_mut-like"/>
</dbReference>
<evidence type="ECO:0000313" key="3">
    <source>
        <dbReference type="Proteomes" id="UP000565576"/>
    </source>
</evidence>
<dbReference type="InterPro" id="IPR035959">
    <property type="entry name" value="RutC-like_sf"/>
</dbReference>
<dbReference type="PANTHER" id="PTHR43760:SF1">
    <property type="entry name" value="ENDORIBONUCLEASE L-PSP_CHORISMATE MUTASE-LIKE DOMAIN-CONTAINING PROTEIN"/>
    <property type="match status" value="1"/>
</dbReference>
<dbReference type="SUPFAM" id="SSF55298">
    <property type="entry name" value="YjgF-like"/>
    <property type="match status" value="1"/>
</dbReference>
<dbReference type="Pfam" id="PF14588">
    <property type="entry name" value="YjgF_endoribonc"/>
    <property type="match status" value="1"/>
</dbReference>
<dbReference type="Gene3D" id="3.30.1330.40">
    <property type="entry name" value="RutC-like"/>
    <property type="match status" value="1"/>
</dbReference>
<dbReference type="CDD" id="cd02199">
    <property type="entry name" value="YjgF_YER057c_UK114_like_1"/>
    <property type="match status" value="1"/>
</dbReference>
<dbReference type="Proteomes" id="UP000565576">
    <property type="component" value="Unassembled WGS sequence"/>
</dbReference>
<dbReference type="EMBL" id="JACHBG010000027">
    <property type="protein sequence ID" value="MBB6488815.1"/>
    <property type="molecule type" value="Genomic_DNA"/>
</dbReference>
<name>A0A7X0MH41_9HYPH</name>
<reference evidence="2 3" key="1">
    <citation type="submission" date="2020-08" db="EMBL/GenBank/DDBJ databases">
        <title>Genomic Encyclopedia of Type Strains, Phase IV (KMG-V): Genome sequencing to study the core and pangenomes of soil and plant-associated prokaryotes.</title>
        <authorList>
            <person name="Whitman W."/>
        </authorList>
    </citation>
    <scope>NUCLEOTIDE SEQUENCE [LARGE SCALE GENOMIC DNA]</scope>
    <source>
        <strain evidence="2 3">SEMIA 4060</strain>
    </source>
</reference>
<evidence type="ECO:0000313" key="2">
    <source>
        <dbReference type="EMBL" id="MBB6488815.1"/>
    </source>
</evidence>
<protein>
    <submittedName>
        <fullName evidence="2">Enamine deaminase RidA (YjgF/YER057c/UK114 family)</fullName>
    </submittedName>
</protein>
<evidence type="ECO:0000259" key="1">
    <source>
        <dbReference type="Pfam" id="PF14588"/>
    </source>
</evidence>
<organism evidence="2 3">
    <name type="scientific">Rhizobium lusitanum</name>
    <dbReference type="NCBI Taxonomy" id="293958"/>
    <lineage>
        <taxon>Bacteria</taxon>
        <taxon>Pseudomonadati</taxon>
        <taxon>Pseudomonadota</taxon>
        <taxon>Alphaproteobacteria</taxon>
        <taxon>Hyphomicrobiales</taxon>
        <taxon>Rhizobiaceae</taxon>
        <taxon>Rhizobium/Agrobacterium group</taxon>
        <taxon>Rhizobium</taxon>
    </lineage>
</organism>
<gene>
    <name evidence="2" type="ORF">GGD46_006138</name>
</gene>
<proteinExistence type="predicted"/>
<dbReference type="AlphaFoldDB" id="A0A7X0MH41"/>
<sequence length="166" mass="17697">MSTRIANSTTGRDIDPYKRLEALGIRLPDAPPPIANFVTHVQEGNVLYLSGQGPLGTDGTLCKGKVGTTVSVEEAYGHARLTGINLLAVMHQALGDLNRVKRIVKLLGMVNAEPDFGEHPRVINGCSDLFIEVFGQTGHHARSAIGVGSLPNNISVEIEAIVALHE</sequence>
<feature type="domain" description="Endoribonuclease L-PSP/chorismate mutase-like" evidence="1">
    <location>
        <begin position="19"/>
        <end position="152"/>
    </location>
</feature>
<accession>A0A7X0MH41</accession>
<dbReference type="PANTHER" id="PTHR43760">
    <property type="entry name" value="ENDORIBONUCLEASE-RELATED"/>
    <property type="match status" value="1"/>
</dbReference>